<name>A0A7L9WLJ9_9RHOB</name>
<dbReference type="PANTHER" id="PTHR10625">
    <property type="entry name" value="HISTONE DEACETYLASE HDAC1-RELATED"/>
    <property type="match status" value="1"/>
</dbReference>
<dbReference type="InterPro" id="IPR023801">
    <property type="entry name" value="His_deacetylse_dom"/>
</dbReference>
<dbReference type="Proteomes" id="UP000594118">
    <property type="component" value="Chromosome"/>
</dbReference>
<evidence type="ECO:0000313" key="4">
    <source>
        <dbReference type="Proteomes" id="UP000594118"/>
    </source>
</evidence>
<dbReference type="KEGG" id="pshq:F3W81_08345"/>
<gene>
    <name evidence="3" type="ORF">F3W81_08345</name>
</gene>
<organism evidence="3 4">
    <name type="scientific">Pseudooceanicola spongiae</name>
    <dbReference type="NCBI Taxonomy" id="2613965"/>
    <lineage>
        <taxon>Bacteria</taxon>
        <taxon>Pseudomonadati</taxon>
        <taxon>Pseudomonadota</taxon>
        <taxon>Alphaproteobacteria</taxon>
        <taxon>Rhodobacterales</taxon>
        <taxon>Paracoccaceae</taxon>
        <taxon>Pseudooceanicola</taxon>
    </lineage>
</organism>
<dbReference type="InterPro" id="IPR037138">
    <property type="entry name" value="His_deacetylse_dom_sf"/>
</dbReference>
<accession>A0A7L9WLJ9</accession>
<proteinExistence type="inferred from homology"/>
<sequence>MIHEHSTCSRTTAMVASELYYWHDTLNWCGFFEPSLTCQPREHFENPETKRRLQNLLQASGLWEHLSLIKPHPAEDAVIQMVHPAAHIAHLTSVCASGGGETGQLTPAGPASLDIARLAVGGVVAAVDAVIGGKADNAYVLCRPPGHHALPEMAMGFCLLANAAVGIRHAQRTHGIRRIATIDWDVHHGNGTEAIFLEDPEVLTISLHQDNLFPPASGGIGVRGAEGRNLNIPLPPGSGSGAYREAFDKVVLPALEAFAPDMIFILSGYDASAMDPLGVMMLSSEDFRWMTQQVMQFADLQCAGRIVVTHEGGYSATYVPYCGHAVIEALSGASAQLTDPFDAHIANYGGQALSHDQGAAVERARAAYFD</sequence>
<dbReference type="PANTHER" id="PTHR10625:SF31">
    <property type="entry name" value="HISTONE DEACETYLASE DOMAIN-CONTAINING PROTEIN"/>
    <property type="match status" value="1"/>
</dbReference>
<dbReference type="GO" id="GO:0005737">
    <property type="term" value="C:cytoplasm"/>
    <property type="evidence" value="ECO:0007669"/>
    <property type="project" value="TreeGrafter"/>
</dbReference>
<dbReference type="GO" id="GO:0004407">
    <property type="term" value="F:histone deacetylase activity"/>
    <property type="evidence" value="ECO:0007669"/>
    <property type="project" value="TreeGrafter"/>
</dbReference>
<feature type="domain" description="Histone deacetylase" evidence="2">
    <location>
        <begin position="43"/>
        <end position="330"/>
    </location>
</feature>
<comment type="similarity">
    <text evidence="1">Belongs to the histone deacetylase family.</text>
</comment>
<reference evidence="3 4" key="1">
    <citation type="submission" date="2019-10" db="EMBL/GenBank/DDBJ databases">
        <title>Pseudopuniceibacterium sp. HQ09 islated from Antarctica.</title>
        <authorList>
            <person name="Liao L."/>
            <person name="Su S."/>
            <person name="Chen B."/>
            <person name="Yu Y."/>
        </authorList>
    </citation>
    <scope>NUCLEOTIDE SEQUENCE [LARGE SCALE GENOMIC DNA]</scope>
    <source>
        <strain evidence="3 4">HQ09</strain>
    </source>
</reference>
<dbReference type="SUPFAM" id="SSF52768">
    <property type="entry name" value="Arginase/deacetylase"/>
    <property type="match status" value="1"/>
</dbReference>
<evidence type="ECO:0000256" key="1">
    <source>
        <dbReference type="ARBA" id="ARBA00005947"/>
    </source>
</evidence>
<evidence type="ECO:0000313" key="3">
    <source>
        <dbReference type="EMBL" id="QOL80822.1"/>
    </source>
</evidence>
<dbReference type="Gene3D" id="3.40.800.20">
    <property type="entry name" value="Histone deacetylase domain"/>
    <property type="match status" value="1"/>
</dbReference>
<dbReference type="GO" id="GO:0040029">
    <property type="term" value="P:epigenetic regulation of gene expression"/>
    <property type="evidence" value="ECO:0007669"/>
    <property type="project" value="TreeGrafter"/>
</dbReference>
<dbReference type="EMBL" id="CP045201">
    <property type="protein sequence ID" value="QOL80822.1"/>
    <property type="molecule type" value="Genomic_DNA"/>
</dbReference>
<keyword evidence="4" id="KW-1185">Reference proteome</keyword>
<dbReference type="InterPro" id="IPR023696">
    <property type="entry name" value="Ureohydrolase_dom_sf"/>
</dbReference>
<dbReference type="CDD" id="cd09996">
    <property type="entry name" value="HDAC_classII_1"/>
    <property type="match status" value="1"/>
</dbReference>
<evidence type="ECO:0000259" key="2">
    <source>
        <dbReference type="Pfam" id="PF00850"/>
    </source>
</evidence>
<dbReference type="PRINTS" id="PR01270">
    <property type="entry name" value="HDASUPER"/>
</dbReference>
<dbReference type="AlphaFoldDB" id="A0A7L9WLJ9"/>
<dbReference type="Pfam" id="PF00850">
    <property type="entry name" value="Hist_deacetyl"/>
    <property type="match status" value="1"/>
</dbReference>
<dbReference type="RefSeq" id="WP_193083141.1">
    <property type="nucleotide sequence ID" value="NZ_CP045201.1"/>
</dbReference>
<protein>
    <submittedName>
        <fullName evidence="3">Class II histone deacetylase</fullName>
    </submittedName>
</protein>
<dbReference type="InterPro" id="IPR000286">
    <property type="entry name" value="HDACs"/>
</dbReference>